<reference evidence="1" key="1">
    <citation type="submission" date="2016-04" db="EMBL/GenBank/DDBJ databases">
        <authorList>
            <person name="Evans L.H."/>
            <person name="Alamgir A."/>
            <person name="Owens N."/>
            <person name="Weber N.D."/>
            <person name="Virtaneva K."/>
            <person name="Barbian K."/>
            <person name="Babar A."/>
            <person name="Rosenke K."/>
        </authorList>
    </citation>
    <scope>NUCLEOTIDE SEQUENCE</scope>
    <source>
        <strain evidence="1">Nono1</strain>
    </source>
</reference>
<dbReference type="AlphaFoldDB" id="A0A1M4EEZ7"/>
<proteinExistence type="predicted"/>
<organism evidence="1">
    <name type="scientific">Nonomuraea gerenzanensis</name>
    <dbReference type="NCBI Taxonomy" id="93944"/>
    <lineage>
        <taxon>Bacteria</taxon>
        <taxon>Bacillati</taxon>
        <taxon>Actinomycetota</taxon>
        <taxon>Actinomycetes</taxon>
        <taxon>Streptosporangiales</taxon>
        <taxon>Streptosporangiaceae</taxon>
        <taxon>Nonomuraea</taxon>
    </lineage>
</organism>
<gene>
    <name evidence="1" type="ORF">BN4615_P7053</name>
</gene>
<dbReference type="InterPro" id="IPR047951">
    <property type="entry name" value="Transpos_ISL3"/>
</dbReference>
<dbReference type="PANTHER" id="PTHR33498">
    <property type="entry name" value="TRANSPOSASE FOR INSERTION SEQUENCE ELEMENT IS1557"/>
    <property type="match status" value="1"/>
</dbReference>
<sequence>MTHPDRLDTEEKTRLEQILARCPELMNTAELVRSFAATMTNRDGHLLDDWIAAADTGASPYLATFATGLRRDHAAVQAGLTLDHNSGAVEEPSTKSNL</sequence>
<dbReference type="PANTHER" id="PTHR33498:SF1">
    <property type="entry name" value="TRANSPOSASE FOR INSERTION SEQUENCE ELEMENT IS1557"/>
    <property type="match status" value="1"/>
</dbReference>
<dbReference type="RefSeq" id="WP_225266300.1">
    <property type="nucleotide sequence ID" value="NZ_CP084058.1"/>
</dbReference>
<evidence type="ECO:0000313" key="1">
    <source>
        <dbReference type="EMBL" id="SBO97537.1"/>
    </source>
</evidence>
<dbReference type="EMBL" id="LT559118">
    <property type="protein sequence ID" value="SBO97537.1"/>
    <property type="molecule type" value="Genomic_DNA"/>
</dbReference>
<accession>A0A1M4EEZ7</accession>
<protein>
    <submittedName>
        <fullName evidence="1">Transposase</fullName>
    </submittedName>
</protein>
<name>A0A1M4EEZ7_9ACTN</name>